<dbReference type="InterPro" id="IPR056413">
    <property type="entry name" value="TPR_CcmH_CycH"/>
</dbReference>
<gene>
    <name evidence="8" type="primary">nrfG</name>
    <name evidence="8" type="ORF">AW06_003041</name>
</gene>
<evidence type="ECO:0000256" key="4">
    <source>
        <dbReference type="ARBA" id="ARBA00022803"/>
    </source>
</evidence>
<keyword evidence="5" id="KW-0812">Transmembrane</keyword>
<feature type="transmembrane region" description="Helical" evidence="5">
    <location>
        <begin position="95"/>
        <end position="114"/>
    </location>
</feature>
<dbReference type="STRING" id="1453999.AW06_003041"/>
<dbReference type="InterPro" id="IPR051263">
    <property type="entry name" value="C-type_cytochrome_biogenesis"/>
</dbReference>
<keyword evidence="9" id="KW-1185">Reference proteome</keyword>
<organism evidence="8 9">
    <name type="scientific">Candidatus Accumulibacter cognatus</name>
    <dbReference type="NCBI Taxonomy" id="2954383"/>
    <lineage>
        <taxon>Bacteria</taxon>
        <taxon>Pseudomonadati</taxon>
        <taxon>Pseudomonadota</taxon>
        <taxon>Betaproteobacteria</taxon>
        <taxon>Candidatus Accumulibacter</taxon>
    </lineage>
</organism>
<dbReference type="Pfam" id="PF23892">
    <property type="entry name" value="Ig_CycH"/>
    <property type="match status" value="1"/>
</dbReference>
<dbReference type="RefSeq" id="WP_034951035.1">
    <property type="nucleotide sequence ID" value="NZ_JDST02000070.1"/>
</dbReference>
<protein>
    <submittedName>
        <fullName evidence="8">Formate-dependent nitrite reductase complex subunit NrfG</fullName>
    </submittedName>
</protein>
<dbReference type="GO" id="GO:0030313">
    <property type="term" value="C:cell envelope"/>
    <property type="evidence" value="ECO:0007669"/>
    <property type="project" value="UniProtKB-SubCell"/>
</dbReference>
<dbReference type="PANTHER" id="PTHR47870">
    <property type="entry name" value="CYTOCHROME C-TYPE BIOGENESIS PROTEIN CCMH"/>
    <property type="match status" value="1"/>
</dbReference>
<evidence type="ECO:0000259" key="7">
    <source>
        <dbReference type="Pfam" id="PF23914"/>
    </source>
</evidence>
<dbReference type="Proteomes" id="UP000021315">
    <property type="component" value="Unassembled WGS sequence"/>
</dbReference>
<dbReference type="InterPro" id="IPR011990">
    <property type="entry name" value="TPR-like_helical_dom_sf"/>
</dbReference>
<name>A0A080MF70_9PROT</name>
<dbReference type="InterPro" id="IPR017560">
    <property type="entry name" value="Cyt_c_biogenesis_CcmI"/>
</dbReference>
<dbReference type="AlphaFoldDB" id="A0A080MF70"/>
<feature type="domain" description="Cytochrome c-type biogenesis protein H Ig-like" evidence="6">
    <location>
        <begin position="293"/>
        <end position="397"/>
    </location>
</feature>
<keyword evidence="5" id="KW-0472">Membrane</keyword>
<keyword evidence="5" id="KW-1133">Transmembrane helix</keyword>
<comment type="caution">
    <text evidence="8">The sequence shown here is derived from an EMBL/GenBank/DDBJ whole genome shotgun (WGS) entry which is preliminary data.</text>
</comment>
<comment type="subcellular location">
    <subcellularLocation>
        <location evidence="1">Cell envelope</location>
    </subcellularLocation>
</comment>
<dbReference type="NCBIfam" id="TIGR03142">
    <property type="entry name" value="cytochro_ccmI"/>
    <property type="match status" value="1"/>
</dbReference>
<reference evidence="8" key="1">
    <citation type="submission" date="2014-02" db="EMBL/GenBank/DDBJ databases">
        <title>Expanding our view of genomic diversity in Candidatus Accumulibacter clades.</title>
        <authorList>
            <person name="Skennerton C.T."/>
            <person name="Barr J.J."/>
            <person name="Slater F.R."/>
            <person name="Bond P.L."/>
            <person name="Tyson G.W."/>
        </authorList>
    </citation>
    <scope>NUCLEOTIDE SEQUENCE [LARGE SCALE GENOMIC DNA]</scope>
</reference>
<evidence type="ECO:0000256" key="3">
    <source>
        <dbReference type="ARBA" id="ARBA00022748"/>
    </source>
</evidence>
<evidence type="ECO:0000256" key="2">
    <source>
        <dbReference type="ARBA" id="ARBA00022737"/>
    </source>
</evidence>
<evidence type="ECO:0000259" key="6">
    <source>
        <dbReference type="Pfam" id="PF23892"/>
    </source>
</evidence>
<dbReference type="Pfam" id="PF23914">
    <property type="entry name" value="TPR_CcmH_CycH"/>
    <property type="match status" value="1"/>
</dbReference>
<proteinExistence type="predicted"/>
<dbReference type="Gene3D" id="1.25.40.10">
    <property type="entry name" value="Tetratricopeptide repeat domain"/>
    <property type="match status" value="1"/>
</dbReference>
<evidence type="ECO:0000313" key="8">
    <source>
        <dbReference type="EMBL" id="KFB75874.1"/>
    </source>
</evidence>
<sequence length="401" mass="42554">MTAFLIAAALLVVAVIALLLPPLLRTPRFSGSTDQSEANLAIFRDQLAELERERREGSLAEADFAQAKSELQRRLLEEVPAQAAPTTTDGGSRQTALALLVLIPLAAAAGYALLGEPRALDPLQRQARIAPEQIEAMLNSLVDKLQKNPDDHQGWVMLARSYKVLERFPEAAKAYERAAPLVDQDPALLADYADVLAQTQGGSLQGRPSELIERALRINPREPQALLLAGAAATDRQQFAAAADYWSRLLELVEPGSEEAGALTAAIGKAREFAAAQAGGSAKPGASAGAVSGEVTLSSKLAATVQPGDVLFVFARAEEGPRMPLAAQRARVADLPLRFEFDDSMALAGGKKISDFATIRIEARVARAGQAQSSSGDLFGTLSGVKPGSRNLRVLIDQVQP</sequence>
<evidence type="ECO:0000256" key="5">
    <source>
        <dbReference type="SAM" id="Phobius"/>
    </source>
</evidence>
<dbReference type="PANTHER" id="PTHR47870:SF1">
    <property type="entry name" value="CYTOCHROME C-TYPE BIOGENESIS PROTEIN CCMH"/>
    <property type="match status" value="1"/>
</dbReference>
<feature type="domain" description="Cytochrome c-type biogenesis protein H TPR" evidence="7">
    <location>
        <begin position="126"/>
        <end position="258"/>
    </location>
</feature>
<keyword evidence="2" id="KW-0677">Repeat</keyword>
<dbReference type="InterPro" id="IPR056412">
    <property type="entry name" value="Ig_CycH"/>
</dbReference>
<dbReference type="GO" id="GO:0017004">
    <property type="term" value="P:cytochrome complex assembly"/>
    <property type="evidence" value="ECO:0007669"/>
    <property type="project" value="UniProtKB-KW"/>
</dbReference>
<dbReference type="SUPFAM" id="SSF48452">
    <property type="entry name" value="TPR-like"/>
    <property type="match status" value="1"/>
</dbReference>
<keyword evidence="3" id="KW-0201">Cytochrome c-type biogenesis</keyword>
<evidence type="ECO:0000256" key="1">
    <source>
        <dbReference type="ARBA" id="ARBA00004196"/>
    </source>
</evidence>
<dbReference type="EMBL" id="JDST02000070">
    <property type="protein sequence ID" value="KFB75874.1"/>
    <property type="molecule type" value="Genomic_DNA"/>
</dbReference>
<keyword evidence="4" id="KW-0802">TPR repeat</keyword>
<evidence type="ECO:0000313" key="9">
    <source>
        <dbReference type="Proteomes" id="UP000021315"/>
    </source>
</evidence>
<accession>A0A080MF70</accession>